<comment type="caution">
    <text evidence="10">The sequence shown here is derived from an EMBL/GenBank/DDBJ whole genome shotgun (WGS) entry which is preliminary data.</text>
</comment>
<dbReference type="EMBL" id="JABAFV010000004">
    <property type="protein sequence ID" value="NME49349.1"/>
    <property type="molecule type" value="Genomic_DNA"/>
</dbReference>
<evidence type="ECO:0000256" key="7">
    <source>
        <dbReference type="ARBA" id="ARBA00022777"/>
    </source>
</evidence>
<proteinExistence type="predicted"/>
<dbReference type="FunFam" id="2.70.70.10:FF:000001">
    <property type="entry name" value="PTS system glucose-specific IIA component"/>
    <property type="match status" value="1"/>
</dbReference>
<dbReference type="GO" id="GO:0005886">
    <property type="term" value="C:plasma membrane"/>
    <property type="evidence" value="ECO:0007669"/>
    <property type="project" value="UniProtKB-SubCell"/>
</dbReference>
<dbReference type="InterPro" id="IPR001127">
    <property type="entry name" value="PTS_EIIA_1_perm"/>
</dbReference>
<dbReference type="GeneID" id="60872172"/>
<evidence type="ECO:0000256" key="4">
    <source>
        <dbReference type="ARBA" id="ARBA00022597"/>
    </source>
</evidence>
<accession>A0A1Y4R0B1</accession>
<gene>
    <name evidence="10" type="ORF">B5E88_03515</name>
    <name evidence="9" type="ORF">HF857_03610</name>
</gene>
<dbReference type="PROSITE" id="PS00371">
    <property type="entry name" value="PTS_EIIA_TYPE_1_HIS"/>
    <property type="match status" value="1"/>
</dbReference>
<evidence type="ECO:0000256" key="5">
    <source>
        <dbReference type="ARBA" id="ARBA00022679"/>
    </source>
</evidence>
<protein>
    <submittedName>
        <fullName evidence="9">PTS glucose transporter subunit IIA</fullName>
    </submittedName>
    <submittedName>
        <fullName evidence="10">PTS glucose transporter subunit IIB</fullName>
    </submittedName>
</protein>
<keyword evidence="6" id="KW-0598">Phosphotransferase system</keyword>
<dbReference type="AlphaFoldDB" id="A0A1Y4R0B1"/>
<dbReference type="RefSeq" id="WP_016251212.1">
    <property type="nucleotide sequence ID" value="NZ_AP035890.1"/>
</dbReference>
<evidence type="ECO:0000313" key="11">
    <source>
        <dbReference type="Proteomes" id="UP000196074"/>
    </source>
</evidence>
<reference evidence="10" key="2">
    <citation type="journal article" date="2018" name="BMC Genomics">
        <title>Whole genome sequencing and function prediction of 133 gut anaerobes isolated from chicken caecum in pure cultures.</title>
        <authorList>
            <person name="Medvecky M."/>
            <person name="Cejkova D."/>
            <person name="Polansky O."/>
            <person name="Karasova D."/>
            <person name="Kubasova T."/>
            <person name="Cizek A."/>
            <person name="Rychlik I."/>
        </authorList>
    </citation>
    <scope>NUCLEOTIDE SEQUENCE</scope>
    <source>
        <strain evidence="10">An144</strain>
    </source>
</reference>
<keyword evidence="4 10" id="KW-0762">Sugar transport</keyword>
<dbReference type="GO" id="GO:0005737">
    <property type="term" value="C:cytoplasm"/>
    <property type="evidence" value="ECO:0007669"/>
    <property type="project" value="UniProtKB-SubCell"/>
</dbReference>
<dbReference type="Pfam" id="PF00358">
    <property type="entry name" value="PTS_EIIA_1"/>
    <property type="match status" value="1"/>
</dbReference>
<dbReference type="PROSITE" id="PS51093">
    <property type="entry name" value="PTS_EIIA_TYPE_1"/>
    <property type="match status" value="1"/>
</dbReference>
<dbReference type="Proteomes" id="UP000588071">
    <property type="component" value="Unassembled WGS sequence"/>
</dbReference>
<reference evidence="9 12" key="3">
    <citation type="submission" date="2020-04" db="EMBL/GenBank/DDBJ databases">
        <authorList>
            <person name="Hitch T.C.A."/>
            <person name="Wylensek D."/>
            <person name="Clavel T."/>
        </authorList>
    </citation>
    <scope>NUCLEOTIDE SEQUENCE [LARGE SCALE GENOMIC DNA]</scope>
    <source>
        <strain evidence="9 12">WCA-380-WT-3C</strain>
    </source>
</reference>
<evidence type="ECO:0000256" key="3">
    <source>
        <dbReference type="ARBA" id="ARBA00022448"/>
    </source>
</evidence>
<evidence type="ECO:0000313" key="9">
    <source>
        <dbReference type="EMBL" id="NME49349.1"/>
    </source>
</evidence>
<dbReference type="InterPro" id="IPR050890">
    <property type="entry name" value="PTS_EIIA_component"/>
</dbReference>
<evidence type="ECO:0000256" key="6">
    <source>
        <dbReference type="ARBA" id="ARBA00022683"/>
    </source>
</evidence>
<dbReference type="Proteomes" id="UP000196074">
    <property type="component" value="Unassembled WGS sequence"/>
</dbReference>
<evidence type="ECO:0000313" key="10">
    <source>
        <dbReference type="EMBL" id="OUQ11015.1"/>
    </source>
</evidence>
<evidence type="ECO:0000256" key="1">
    <source>
        <dbReference type="ARBA" id="ARBA00004496"/>
    </source>
</evidence>
<evidence type="ECO:0000256" key="2">
    <source>
        <dbReference type="ARBA" id="ARBA00004651"/>
    </source>
</evidence>
<dbReference type="Gene3D" id="2.70.70.10">
    <property type="entry name" value="Glucose Permease (Domain IIA)"/>
    <property type="match status" value="1"/>
</dbReference>
<feature type="domain" description="PTS EIIA type-1" evidence="8">
    <location>
        <begin position="45"/>
        <end position="149"/>
    </location>
</feature>
<dbReference type="GO" id="GO:0009401">
    <property type="term" value="P:phosphoenolpyruvate-dependent sugar phosphotransferase system"/>
    <property type="evidence" value="ECO:0007669"/>
    <property type="project" value="UniProtKB-KW"/>
</dbReference>
<sequence length="174" mass="18445">MGLFGKLFGKKDENQEVVVSAVNLNPGEVAAVVSGEAVALSTVNDPVFSSEMMGKGIAIKPSANEVYAPVSGELTVFYPSMHAYGIKGDDGVEILIHIGIDTVNLEGKHFTSKKKQGDRLVAGELLGTFDRNAISKDGYDTTVMLIVTNTDNYAEVAPVKTGEVAAKEVILNVK</sequence>
<dbReference type="PANTHER" id="PTHR45008:SF1">
    <property type="entry name" value="PTS SYSTEM GLUCOSE-SPECIFIC EIIA COMPONENT"/>
    <property type="match status" value="1"/>
</dbReference>
<keyword evidence="5" id="KW-0808">Transferase</keyword>
<reference evidence="11" key="1">
    <citation type="submission" date="2017-04" db="EMBL/GenBank/DDBJ databases">
        <title>Function of individual gut microbiota members based on whole genome sequencing of pure cultures obtained from chicken caecum.</title>
        <authorList>
            <person name="Medvecky M."/>
            <person name="Cejkova D."/>
            <person name="Polansky O."/>
            <person name="Karasova D."/>
            <person name="Kubasova T."/>
            <person name="Cizek A."/>
            <person name="Rychlik I."/>
        </authorList>
    </citation>
    <scope>NUCLEOTIDE SEQUENCE [LARGE SCALE GENOMIC DNA]</scope>
    <source>
        <strain evidence="11">An144</strain>
    </source>
</reference>
<comment type="subcellular location">
    <subcellularLocation>
        <location evidence="2">Cell membrane</location>
        <topology evidence="2">Multi-pass membrane protein</topology>
    </subcellularLocation>
    <subcellularLocation>
        <location evidence="1">Cytoplasm</location>
    </subcellularLocation>
</comment>
<evidence type="ECO:0000313" key="12">
    <source>
        <dbReference type="Proteomes" id="UP000588071"/>
    </source>
</evidence>
<dbReference type="NCBIfam" id="TIGR00830">
    <property type="entry name" value="PTBA"/>
    <property type="match status" value="1"/>
</dbReference>
<dbReference type="PANTHER" id="PTHR45008">
    <property type="entry name" value="PTS SYSTEM GLUCOSE-SPECIFIC EIIA COMPONENT"/>
    <property type="match status" value="1"/>
</dbReference>
<organism evidence="10 11">
    <name type="scientific">Enterococcus cecorum</name>
    <dbReference type="NCBI Taxonomy" id="44008"/>
    <lineage>
        <taxon>Bacteria</taxon>
        <taxon>Bacillati</taxon>
        <taxon>Bacillota</taxon>
        <taxon>Bacilli</taxon>
        <taxon>Lactobacillales</taxon>
        <taxon>Enterococcaceae</taxon>
        <taxon>Enterococcus</taxon>
    </lineage>
</organism>
<dbReference type="InterPro" id="IPR011055">
    <property type="entry name" value="Dup_hybrid_motif"/>
</dbReference>
<dbReference type="SUPFAM" id="SSF51261">
    <property type="entry name" value="Duplicated hybrid motif"/>
    <property type="match status" value="1"/>
</dbReference>
<evidence type="ECO:0000259" key="8">
    <source>
        <dbReference type="PROSITE" id="PS51093"/>
    </source>
</evidence>
<dbReference type="GO" id="GO:0016301">
    <property type="term" value="F:kinase activity"/>
    <property type="evidence" value="ECO:0007669"/>
    <property type="project" value="UniProtKB-KW"/>
</dbReference>
<keyword evidence="3" id="KW-0813">Transport</keyword>
<name>A0A1Y4R0B1_9ENTE</name>
<keyword evidence="7" id="KW-0418">Kinase</keyword>
<dbReference type="EMBL" id="NFLC01000005">
    <property type="protein sequence ID" value="OUQ11015.1"/>
    <property type="molecule type" value="Genomic_DNA"/>
</dbReference>